<proteinExistence type="predicted"/>
<feature type="compositionally biased region" description="Basic residues" evidence="2">
    <location>
        <begin position="1046"/>
        <end position="1056"/>
    </location>
</feature>
<feature type="compositionally biased region" description="Acidic residues" evidence="2">
    <location>
        <begin position="522"/>
        <end position="531"/>
    </location>
</feature>
<evidence type="ECO:0000256" key="1">
    <source>
        <dbReference type="PROSITE-ProRule" id="PRU00047"/>
    </source>
</evidence>
<comment type="caution">
    <text evidence="4">The sequence shown here is derived from an EMBL/GenBank/DDBJ whole genome shotgun (WGS) entry which is preliminary data.</text>
</comment>
<feature type="region of interest" description="Disordered" evidence="2">
    <location>
        <begin position="1310"/>
        <end position="1334"/>
    </location>
</feature>
<feature type="region of interest" description="Disordered" evidence="2">
    <location>
        <begin position="521"/>
        <end position="545"/>
    </location>
</feature>
<dbReference type="PROSITE" id="PS50158">
    <property type="entry name" value="ZF_CCHC"/>
    <property type="match status" value="2"/>
</dbReference>
<feature type="domain" description="CCHC-type" evidence="3">
    <location>
        <begin position="928"/>
        <end position="943"/>
    </location>
</feature>
<dbReference type="PROSITE" id="PS00141">
    <property type="entry name" value="ASP_PROTEASE"/>
    <property type="match status" value="1"/>
</dbReference>
<feature type="domain" description="CCHC-type" evidence="3">
    <location>
        <begin position="899"/>
        <end position="915"/>
    </location>
</feature>
<evidence type="ECO:0000256" key="2">
    <source>
        <dbReference type="SAM" id="MobiDB-lite"/>
    </source>
</evidence>
<dbReference type="InterPro" id="IPR005162">
    <property type="entry name" value="Retrotrans_gag_dom"/>
</dbReference>
<dbReference type="InterPro" id="IPR036875">
    <property type="entry name" value="Znf_CCHC_sf"/>
</dbReference>
<feature type="region of interest" description="Disordered" evidence="2">
    <location>
        <begin position="1046"/>
        <end position="1081"/>
    </location>
</feature>
<name>A0ABQ4WZ51_9ASTR</name>
<keyword evidence="1" id="KW-0479">Metal-binding</keyword>
<dbReference type="GO" id="GO:0003964">
    <property type="term" value="F:RNA-directed DNA polymerase activity"/>
    <property type="evidence" value="ECO:0007669"/>
    <property type="project" value="UniProtKB-KW"/>
</dbReference>
<gene>
    <name evidence="4" type="ORF">Tco_0652981</name>
</gene>
<dbReference type="SUPFAM" id="SSF57756">
    <property type="entry name" value="Retrovirus zinc finger-like domains"/>
    <property type="match status" value="1"/>
</dbReference>
<reference evidence="4" key="1">
    <citation type="journal article" date="2022" name="Int. J. Mol. Sci.">
        <title>Draft Genome of Tanacetum Coccineum: Genomic Comparison of Closely Related Tanacetum-Family Plants.</title>
        <authorList>
            <person name="Yamashiro T."/>
            <person name="Shiraishi A."/>
            <person name="Nakayama K."/>
            <person name="Satake H."/>
        </authorList>
    </citation>
    <scope>NUCLEOTIDE SEQUENCE</scope>
</reference>
<feature type="compositionally biased region" description="Low complexity" evidence="2">
    <location>
        <begin position="95"/>
        <end position="105"/>
    </location>
</feature>
<keyword evidence="4" id="KW-0808">Transferase</keyword>
<dbReference type="Gene3D" id="4.10.60.10">
    <property type="entry name" value="Zinc finger, CCHC-type"/>
    <property type="match status" value="1"/>
</dbReference>
<keyword evidence="1" id="KW-0863">Zinc-finger</keyword>
<keyword evidence="4" id="KW-0695">RNA-directed DNA polymerase</keyword>
<accession>A0ABQ4WZ51</accession>
<feature type="region of interest" description="Disordered" evidence="2">
    <location>
        <begin position="94"/>
        <end position="136"/>
    </location>
</feature>
<evidence type="ECO:0000313" key="5">
    <source>
        <dbReference type="Proteomes" id="UP001151760"/>
    </source>
</evidence>
<protein>
    <submittedName>
        <fullName evidence="4">Reverse transcriptase domain-containing protein</fullName>
    </submittedName>
</protein>
<evidence type="ECO:0000259" key="3">
    <source>
        <dbReference type="PROSITE" id="PS50158"/>
    </source>
</evidence>
<dbReference type="SMART" id="SM00343">
    <property type="entry name" value="ZnF_C2HC"/>
    <property type="match status" value="2"/>
</dbReference>
<dbReference type="Pfam" id="PF08284">
    <property type="entry name" value="RVP_2"/>
    <property type="match status" value="1"/>
</dbReference>
<feature type="region of interest" description="Disordered" evidence="2">
    <location>
        <begin position="838"/>
        <end position="876"/>
    </location>
</feature>
<keyword evidence="1" id="KW-0862">Zinc</keyword>
<dbReference type="EMBL" id="BQNB010009062">
    <property type="protein sequence ID" value="GJS58197.1"/>
    <property type="molecule type" value="Genomic_DNA"/>
</dbReference>
<feature type="compositionally biased region" description="Polar residues" evidence="2">
    <location>
        <begin position="1063"/>
        <end position="1081"/>
    </location>
</feature>
<dbReference type="Proteomes" id="UP001151760">
    <property type="component" value="Unassembled WGS sequence"/>
</dbReference>
<feature type="compositionally biased region" description="Basic and acidic residues" evidence="2">
    <location>
        <begin position="838"/>
        <end position="850"/>
    </location>
</feature>
<dbReference type="PANTHER" id="PTHR45786:SF74">
    <property type="entry name" value="ATP-DEPENDENT DNA HELICASE"/>
    <property type="match status" value="1"/>
</dbReference>
<reference evidence="4" key="2">
    <citation type="submission" date="2022-01" db="EMBL/GenBank/DDBJ databases">
        <authorList>
            <person name="Yamashiro T."/>
            <person name="Shiraishi A."/>
            <person name="Satake H."/>
            <person name="Nakayama K."/>
        </authorList>
    </citation>
    <scope>NUCLEOTIDE SEQUENCE</scope>
</reference>
<dbReference type="PANTHER" id="PTHR45786">
    <property type="entry name" value="DNA BINDING PROTEIN-LIKE"/>
    <property type="match status" value="1"/>
</dbReference>
<dbReference type="InterPro" id="IPR001969">
    <property type="entry name" value="Aspartic_peptidase_AS"/>
</dbReference>
<feature type="compositionally biased region" description="Low complexity" evidence="2">
    <location>
        <begin position="851"/>
        <end position="861"/>
    </location>
</feature>
<evidence type="ECO:0000313" key="4">
    <source>
        <dbReference type="EMBL" id="GJS58197.1"/>
    </source>
</evidence>
<dbReference type="Pfam" id="PF03732">
    <property type="entry name" value="Retrotrans_gag"/>
    <property type="match status" value="1"/>
</dbReference>
<organism evidence="4 5">
    <name type="scientific">Tanacetum coccineum</name>
    <dbReference type="NCBI Taxonomy" id="301880"/>
    <lineage>
        <taxon>Eukaryota</taxon>
        <taxon>Viridiplantae</taxon>
        <taxon>Streptophyta</taxon>
        <taxon>Embryophyta</taxon>
        <taxon>Tracheophyta</taxon>
        <taxon>Spermatophyta</taxon>
        <taxon>Magnoliopsida</taxon>
        <taxon>eudicotyledons</taxon>
        <taxon>Gunneridae</taxon>
        <taxon>Pentapetalae</taxon>
        <taxon>asterids</taxon>
        <taxon>campanulids</taxon>
        <taxon>Asterales</taxon>
        <taxon>Asteraceae</taxon>
        <taxon>Asteroideae</taxon>
        <taxon>Anthemideae</taxon>
        <taxon>Anthemidinae</taxon>
        <taxon>Tanacetum</taxon>
    </lineage>
</organism>
<feature type="region of interest" description="Disordered" evidence="2">
    <location>
        <begin position="461"/>
        <end position="494"/>
    </location>
</feature>
<keyword evidence="5" id="KW-1185">Reference proteome</keyword>
<sequence length="1334" mass="149991">MKTKRKLVPNFIINAGTQAPGNSNAHLQNFNEDGGLQSSGNHDTGFINLDEDVGDSKRRCVRTLDTMLHSQFPLQIGEPSNATRVQQPMVPVTFSTSESVSHSGSHLPASQPSTHRVDEPANRPVSSGPPLSYRSVGKYNEVDNRMSHFGGDNSGLRRDIVEGLIDLLDTHNALVHLFRTAREKLADTHVPNFKVRLYNVVGAREYELPTGDMLGAIVYEPGPDTQMDYDIVLEERSGYPQRVNKLHPSYMSLQFPLLFLYGEDGYSKDLKLVGGTANSNADRRLTMKAYYAYFIHDRANCFNYLSRTGRLFQQYVVTAFCAIEQNWIDFIREHQNDIRNEYLSGIYDAISRDNGKGGGHLVFLIGGRISRNIIVLIGKGTYGCQDKKGMEKQHGVNIMAVYYNVQILSILQLQHIQYPFHVEDDSDIGFTRIDGPPIMPEDPYAYIMAAYEVPPSPDYIPGPEVPPSPDYIPGPEVPPSPDYIPGPKEPQSPPPLDFVPELMIDGTMKSRRRIQVTTLLCGDDDDPEDEDRTMNEERGEGAPSSGRLCPTALLIWKIPESYGYPLRKMVRYASPTPIHECQGEFQQPVRIRQDRPAIAKREAKMAREAWGLSIDASDYARLDVMSLRTTVVVQRVLILELQSADHKRQRVISELLASDHKRQVQLTKTLRRVSEGQLQVARECTYHRTYLKCQPLNFKGTEGVVGLTQWFEKMESVYSISNYTVACQVKFAMCTLQGNALTWWNSHVKTTTPEAAHAMPWRTLKKMMTDKYCPRGEIKKLEFEMWNLKVKDQVEKYVGGLPDTIHGSVMATKPKTMQDAIEFATELMDKKINTWAERQADNKRKSDDTARNNQNQQPNKRQNTRRAYAAGNGDRRPYGGPKPLCSKCNYHHEGPCAPKCHKCNRFGHLGRDCKNPLNVNTRANQRACFECGAQGHFKKDCPKLKNNNNRGNQVGNAKTQTKVYAMGNAGANPDNNVVMGTFLLNNQYASILFDTGADRSFVSTAFSSRIVITPTALDHDYNVELADGRIVRSFDEEEVHYAKVQKKKQFRRKQKKTTAVPHPSNSTAHVPNEQSVPTHSNDLLFSGEDRLKITDLMDMCTKLSERVIDLEHTKTAQAQEITNLKPRVKKLEKKARLRTHKFKRLYKVGVTRRVEYSDDESLGAQKDAFNQGRSIEDIDKDAKVSLVDETQGRSDDAEMFDTDAIIGNEVFTKNDMIKKDQDVIPKEVSTADPSTTAVSPPVITEVEITLAQTLAKLKSAKSKVVIQEPVQSTATTTPLTIPKAKGITFRDAGESTIRIPTLVSFSSIKDKGKAKMDEPEVPLKKKDQIALHTS</sequence>
<dbReference type="Pfam" id="PF00098">
    <property type="entry name" value="zf-CCHC"/>
    <property type="match status" value="1"/>
</dbReference>
<keyword evidence="4" id="KW-0548">Nucleotidyltransferase</keyword>
<dbReference type="InterPro" id="IPR001878">
    <property type="entry name" value="Znf_CCHC"/>
</dbReference>